<dbReference type="InterPro" id="IPR030878">
    <property type="entry name" value="Ribosomal_uL15"/>
</dbReference>
<evidence type="ECO:0000256" key="5">
    <source>
        <dbReference type="RuleBase" id="RU003888"/>
    </source>
</evidence>
<dbReference type="GO" id="GO:0022625">
    <property type="term" value="C:cytosolic large ribosomal subunit"/>
    <property type="evidence" value="ECO:0007669"/>
    <property type="project" value="TreeGrafter"/>
</dbReference>
<dbReference type="STRING" id="355243.SAMN03080615_04052"/>
<dbReference type="PANTHER" id="PTHR12934">
    <property type="entry name" value="50S RIBOSOMAL PROTEIN L15"/>
    <property type="match status" value="1"/>
</dbReference>
<dbReference type="InterPro" id="IPR005749">
    <property type="entry name" value="Ribosomal_uL15_bac-type"/>
</dbReference>
<comment type="subunit">
    <text evidence="4">Part of the 50S ribosomal subunit.</text>
</comment>
<dbReference type="GO" id="GO:0019843">
    <property type="term" value="F:rRNA binding"/>
    <property type="evidence" value="ECO:0007669"/>
    <property type="project" value="UniProtKB-UniRule"/>
</dbReference>
<protein>
    <recommendedName>
        <fullName evidence="4">Large ribosomal subunit protein uL15</fullName>
    </recommendedName>
</protein>
<dbReference type="GO" id="GO:0006412">
    <property type="term" value="P:translation"/>
    <property type="evidence" value="ECO:0007669"/>
    <property type="project" value="UniProtKB-UniRule"/>
</dbReference>
<gene>
    <name evidence="4" type="primary">rplO</name>
    <name evidence="6" type="ORF">SAMN03080615_04052</name>
</gene>
<evidence type="ECO:0000256" key="1">
    <source>
        <dbReference type="ARBA" id="ARBA00007320"/>
    </source>
</evidence>
<dbReference type="RefSeq" id="WP_091361831.1">
    <property type="nucleotide sequence ID" value="NZ_AP025284.1"/>
</dbReference>
<comment type="similarity">
    <text evidence="1 4 5">Belongs to the universal ribosomal protein uL15 family.</text>
</comment>
<dbReference type="AlphaFoldDB" id="A0A1H9LRK8"/>
<comment type="function">
    <text evidence="4">Binds to the 23S rRNA.</text>
</comment>
<dbReference type="PANTHER" id="PTHR12934:SF11">
    <property type="entry name" value="LARGE RIBOSOMAL SUBUNIT PROTEIN UL15M"/>
    <property type="match status" value="1"/>
</dbReference>
<dbReference type="OrthoDB" id="9810293at2"/>
<evidence type="ECO:0000256" key="3">
    <source>
        <dbReference type="ARBA" id="ARBA00023274"/>
    </source>
</evidence>
<dbReference type="EMBL" id="FOGB01000018">
    <property type="protein sequence ID" value="SER13503.1"/>
    <property type="molecule type" value="Genomic_DNA"/>
</dbReference>
<dbReference type="NCBIfam" id="TIGR01071">
    <property type="entry name" value="rplO_bact"/>
    <property type="match status" value="1"/>
</dbReference>
<keyword evidence="2 4" id="KW-0689">Ribosomal protein</keyword>
<dbReference type="InterPro" id="IPR036227">
    <property type="entry name" value="Ribosomal_uL15/eL18_sf"/>
</dbReference>
<dbReference type="InterPro" id="IPR001196">
    <property type="entry name" value="Ribosomal_uL15_CS"/>
</dbReference>
<evidence type="ECO:0000313" key="6">
    <source>
        <dbReference type="EMBL" id="SER13503.1"/>
    </source>
</evidence>
<reference evidence="7" key="1">
    <citation type="submission" date="2016-10" db="EMBL/GenBank/DDBJ databases">
        <authorList>
            <person name="Varghese N."/>
            <person name="Submissions S."/>
        </authorList>
    </citation>
    <scope>NUCLEOTIDE SEQUENCE [LARGE SCALE GENOMIC DNA]</scope>
    <source>
        <strain evidence="7">DSM 18887</strain>
    </source>
</reference>
<evidence type="ECO:0000313" key="7">
    <source>
        <dbReference type="Proteomes" id="UP000198749"/>
    </source>
</evidence>
<dbReference type="SUPFAM" id="SSF52080">
    <property type="entry name" value="Ribosomal proteins L15p and L18e"/>
    <property type="match status" value="1"/>
</dbReference>
<keyword evidence="4" id="KW-0694">RNA-binding</keyword>
<dbReference type="PROSITE" id="PS00475">
    <property type="entry name" value="RIBOSOMAL_L15"/>
    <property type="match status" value="1"/>
</dbReference>
<name>A0A1H9LRK8_9GAMM</name>
<keyword evidence="4" id="KW-0699">rRNA-binding</keyword>
<dbReference type="HAMAP" id="MF_01341">
    <property type="entry name" value="Ribosomal_uL15"/>
    <property type="match status" value="1"/>
</dbReference>
<dbReference type="Pfam" id="PF00828">
    <property type="entry name" value="Ribosomal_L27A"/>
    <property type="match status" value="1"/>
</dbReference>
<dbReference type="GO" id="GO:0003735">
    <property type="term" value="F:structural constituent of ribosome"/>
    <property type="evidence" value="ECO:0007669"/>
    <property type="project" value="InterPro"/>
</dbReference>
<evidence type="ECO:0000256" key="4">
    <source>
        <dbReference type="HAMAP-Rule" id="MF_01341"/>
    </source>
</evidence>
<organism evidence="6 7">
    <name type="scientific">Amphritea atlantica</name>
    <dbReference type="NCBI Taxonomy" id="355243"/>
    <lineage>
        <taxon>Bacteria</taxon>
        <taxon>Pseudomonadati</taxon>
        <taxon>Pseudomonadota</taxon>
        <taxon>Gammaproteobacteria</taxon>
        <taxon>Oceanospirillales</taxon>
        <taxon>Oceanospirillaceae</taxon>
        <taxon>Amphritea</taxon>
    </lineage>
</organism>
<dbReference type="Gene3D" id="3.100.10.10">
    <property type="match status" value="1"/>
</dbReference>
<evidence type="ECO:0000256" key="2">
    <source>
        <dbReference type="ARBA" id="ARBA00022980"/>
    </source>
</evidence>
<accession>A0A1H9LRK8</accession>
<sequence length="144" mass="15112">MRLNTLSPAEGSKHAPKRVGRGIGSGLGKTGGRGHKGQKSRSGGSVKPGFEGGQMPLQRRLPKFGFTSRQAAFVAEIRLNELAKIDAEVIDLDALKKADIIKDSIKRARVILSGEITKAVTVKGLKVTKGALAAIEAAGGKVEE</sequence>
<keyword evidence="3 4" id="KW-0687">Ribonucleoprotein</keyword>
<dbReference type="Proteomes" id="UP000198749">
    <property type="component" value="Unassembled WGS sequence"/>
</dbReference>
<keyword evidence="7" id="KW-1185">Reference proteome</keyword>
<proteinExistence type="inferred from homology"/>
<dbReference type="InterPro" id="IPR021131">
    <property type="entry name" value="Ribosomal_uL15/eL18"/>
</dbReference>